<keyword evidence="3" id="KW-1185">Reference proteome</keyword>
<dbReference type="PROSITE" id="PS51257">
    <property type="entry name" value="PROKAR_LIPOPROTEIN"/>
    <property type="match status" value="1"/>
</dbReference>
<reference evidence="3" key="1">
    <citation type="submission" date="2013-09" db="EMBL/GenBank/DDBJ databases">
        <authorList>
            <person name="Zeng Z."/>
            <person name="Chen C."/>
        </authorList>
    </citation>
    <scope>NUCLEOTIDE SEQUENCE [LARGE SCALE GENOMIC DNA]</scope>
    <source>
        <strain evidence="3">DK69</strain>
    </source>
</reference>
<evidence type="ECO:0000256" key="1">
    <source>
        <dbReference type="SAM" id="SignalP"/>
    </source>
</evidence>
<proteinExistence type="predicted"/>
<name>V6SLA8_9FLAO</name>
<comment type="caution">
    <text evidence="2">The sequence shown here is derived from an EMBL/GenBank/DDBJ whole genome shotgun (WGS) entry which is preliminary data.</text>
</comment>
<protein>
    <recommendedName>
        <fullName evidence="4">Lipoprotein</fullName>
    </recommendedName>
</protein>
<dbReference type="AlphaFoldDB" id="V6SLA8"/>
<dbReference type="EMBL" id="JRLZ01000003">
    <property type="protein sequence ID" value="KGO96950.1"/>
    <property type="molecule type" value="Genomic_DNA"/>
</dbReference>
<evidence type="ECO:0000313" key="2">
    <source>
        <dbReference type="EMBL" id="KGO96950.1"/>
    </source>
</evidence>
<evidence type="ECO:0008006" key="4">
    <source>
        <dbReference type="Google" id="ProtNLM"/>
    </source>
</evidence>
<dbReference type="PATRIC" id="fig|1107311.3.peg.121"/>
<dbReference type="Proteomes" id="UP000030149">
    <property type="component" value="Unassembled WGS sequence"/>
</dbReference>
<accession>V6SLA8</accession>
<feature type="chain" id="PRO_5004751001" description="Lipoprotein" evidence="1">
    <location>
        <begin position="24"/>
        <end position="243"/>
    </location>
</feature>
<reference evidence="2 3" key="2">
    <citation type="journal article" date="2015" name="Stand. Genomic Sci.">
        <title>High quality draft genomic sequence of Flavobacterium enshiense DK69(T) and comparison among Flavobacterium genomes.</title>
        <authorList>
            <person name="Zeng Z."/>
            <person name="Chen C."/>
            <person name="Du H."/>
            <person name="Wang G."/>
            <person name="Li M."/>
        </authorList>
    </citation>
    <scope>NUCLEOTIDE SEQUENCE [LARGE SCALE GENOMIC DNA]</scope>
    <source>
        <strain evidence="2 3">DK69</strain>
    </source>
</reference>
<feature type="signal peptide" evidence="1">
    <location>
        <begin position="1"/>
        <end position="23"/>
    </location>
</feature>
<organism evidence="2 3">
    <name type="scientific">Flavobacterium enshiense DK69</name>
    <dbReference type="NCBI Taxonomy" id="1107311"/>
    <lineage>
        <taxon>Bacteria</taxon>
        <taxon>Pseudomonadati</taxon>
        <taxon>Bacteroidota</taxon>
        <taxon>Flavobacteriia</taxon>
        <taxon>Flavobacteriales</taxon>
        <taxon>Flavobacteriaceae</taxon>
        <taxon>Flavobacterium</taxon>
    </lineage>
</organism>
<keyword evidence="1" id="KW-0732">Signal</keyword>
<evidence type="ECO:0000313" key="3">
    <source>
        <dbReference type="Proteomes" id="UP000030149"/>
    </source>
</evidence>
<gene>
    <name evidence="2" type="ORF">Q767_04440</name>
</gene>
<sequence length="243" mass="25779">MRNIKLLAVVALAAMLGVISCTKEDAVASEADENSTAIVSENSLVGDPPPDPPYYDLNIIGIPQGGSIPSSLPQGGIAPGTITYQNTIFVPLEGRPKILLGKGDPFSALSDNLATDGSAKFTLPPSDIDKDGTSAYGIYAKLVGTNGGIFTCDGDNSDGGTGFYEVCSAGELTFRVSGSTRYASVSSQLLSIVVPRGRTINLDNGTITSGRYPIFDDRFEGHYWELYDENEGLRIVKLRFIGR</sequence>